<feature type="chain" id="PRO_5039082250" description="DUF218 domain-containing protein" evidence="1">
    <location>
        <begin position="23"/>
        <end position="219"/>
    </location>
</feature>
<protein>
    <recommendedName>
        <fullName evidence="2">DUF218 domain-containing protein</fullName>
    </recommendedName>
</protein>
<name>A0A4Y7RW80_9FIRM</name>
<evidence type="ECO:0000259" key="2">
    <source>
        <dbReference type="Pfam" id="PF02698"/>
    </source>
</evidence>
<dbReference type="PANTHER" id="PTHR30336">
    <property type="entry name" value="INNER MEMBRANE PROTEIN, PROBABLE PERMEASE"/>
    <property type="match status" value="1"/>
</dbReference>
<evidence type="ECO:0000313" key="3">
    <source>
        <dbReference type="EMBL" id="TEB13020.1"/>
    </source>
</evidence>
<dbReference type="Proteomes" id="UP000297597">
    <property type="component" value="Unassembled WGS sequence"/>
</dbReference>
<sequence>MFTNKKTIFLLLLLALIMGALAAERFVKIKGGKYIAGPREVPAAQAAIVPGAFVFSNGQLCEMLADRVETAVDLYKNNKVKKIIMSGDHGQKDYDEVNNMRKYAEELGVPSADIFMDHAGFSTYDSMYRAKEIFQVENAVIVTQAYHLPRAVYTARSLGLAAVGVAADRHTYYGAEYYSLREIPARLKAFWQVNTHAKPVFLGDAIPVSGDGRATHDGN</sequence>
<evidence type="ECO:0000313" key="4">
    <source>
        <dbReference type="Proteomes" id="UP000297597"/>
    </source>
</evidence>
<dbReference type="GO" id="GO:0005886">
    <property type="term" value="C:plasma membrane"/>
    <property type="evidence" value="ECO:0007669"/>
    <property type="project" value="TreeGrafter"/>
</dbReference>
<dbReference type="PANTHER" id="PTHR30336:SF6">
    <property type="entry name" value="INTEGRAL MEMBRANE PROTEIN"/>
    <property type="match status" value="1"/>
</dbReference>
<dbReference type="InterPro" id="IPR014729">
    <property type="entry name" value="Rossmann-like_a/b/a_fold"/>
</dbReference>
<proteinExistence type="predicted"/>
<accession>A0A4Y7RW80</accession>
<dbReference type="InterPro" id="IPR051599">
    <property type="entry name" value="Cell_Envelope_Assoc"/>
</dbReference>
<gene>
    <name evidence="3" type="ORF">Pmgp_00658</name>
</gene>
<dbReference type="EMBL" id="QFFZ01000004">
    <property type="protein sequence ID" value="TEB13020.1"/>
    <property type="molecule type" value="Genomic_DNA"/>
</dbReference>
<evidence type="ECO:0000256" key="1">
    <source>
        <dbReference type="SAM" id="SignalP"/>
    </source>
</evidence>
<comment type="caution">
    <text evidence="3">The sequence shown here is derived from an EMBL/GenBank/DDBJ whole genome shotgun (WGS) entry which is preliminary data.</text>
</comment>
<keyword evidence="1" id="KW-0732">Signal</keyword>
<feature type="signal peptide" evidence="1">
    <location>
        <begin position="1"/>
        <end position="22"/>
    </location>
</feature>
<feature type="domain" description="DUF218" evidence="2">
    <location>
        <begin position="46"/>
        <end position="167"/>
    </location>
</feature>
<dbReference type="AlphaFoldDB" id="A0A4Y7RW80"/>
<keyword evidence="4" id="KW-1185">Reference proteome</keyword>
<reference evidence="3 4" key="1">
    <citation type="journal article" date="2018" name="Environ. Microbiol.">
        <title>Novel energy conservation strategies and behaviour of Pelotomaculum schinkii driving syntrophic propionate catabolism.</title>
        <authorList>
            <person name="Hidalgo-Ahumada C.A.P."/>
            <person name="Nobu M.K."/>
            <person name="Narihiro T."/>
            <person name="Tamaki H."/>
            <person name="Liu W.T."/>
            <person name="Kamagata Y."/>
            <person name="Stams A.J.M."/>
            <person name="Imachi H."/>
            <person name="Sousa D.Z."/>
        </authorList>
    </citation>
    <scope>NUCLEOTIDE SEQUENCE [LARGE SCALE GENOMIC DNA]</scope>
    <source>
        <strain evidence="3 4">MGP</strain>
    </source>
</reference>
<dbReference type="InterPro" id="IPR003848">
    <property type="entry name" value="DUF218"/>
</dbReference>
<dbReference type="Gene3D" id="3.40.50.620">
    <property type="entry name" value="HUPs"/>
    <property type="match status" value="1"/>
</dbReference>
<dbReference type="Pfam" id="PF02698">
    <property type="entry name" value="DUF218"/>
    <property type="match status" value="1"/>
</dbReference>
<dbReference type="CDD" id="cd06259">
    <property type="entry name" value="YdcF-like"/>
    <property type="match status" value="1"/>
</dbReference>
<organism evidence="3 4">
    <name type="scientific">Pelotomaculum propionicicum</name>
    <dbReference type="NCBI Taxonomy" id="258475"/>
    <lineage>
        <taxon>Bacteria</taxon>
        <taxon>Bacillati</taxon>
        <taxon>Bacillota</taxon>
        <taxon>Clostridia</taxon>
        <taxon>Eubacteriales</taxon>
        <taxon>Desulfotomaculaceae</taxon>
        <taxon>Pelotomaculum</taxon>
    </lineage>
</organism>